<dbReference type="Proteomes" id="UP000199450">
    <property type="component" value="Unassembled WGS sequence"/>
</dbReference>
<organism evidence="1 2">
    <name type="scientific">Chryseobacterium taichungense</name>
    <dbReference type="NCBI Taxonomy" id="295069"/>
    <lineage>
        <taxon>Bacteria</taxon>
        <taxon>Pseudomonadati</taxon>
        <taxon>Bacteroidota</taxon>
        <taxon>Flavobacteriia</taxon>
        <taxon>Flavobacteriales</taxon>
        <taxon>Weeksellaceae</taxon>
        <taxon>Chryseobacterium group</taxon>
        <taxon>Chryseobacterium</taxon>
    </lineage>
</organism>
<proteinExistence type="predicted"/>
<dbReference type="AlphaFoldDB" id="A0A1H7ZKU8"/>
<evidence type="ECO:0000313" key="2">
    <source>
        <dbReference type="Proteomes" id="UP000199450"/>
    </source>
</evidence>
<name>A0A1H7ZKU8_9FLAO</name>
<gene>
    <name evidence="1" type="ORF">SAMN05421856_104352</name>
</gene>
<reference evidence="2" key="1">
    <citation type="submission" date="2016-10" db="EMBL/GenBank/DDBJ databases">
        <authorList>
            <person name="Varghese N."/>
            <person name="Submissions S."/>
        </authorList>
    </citation>
    <scope>NUCLEOTIDE SEQUENCE [LARGE SCALE GENOMIC DNA]</scope>
    <source>
        <strain evidence="2">DSM 17453</strain>
    </source>
</reference>
<dbReference type="EMBL" id="FOBV01000004">
    <property type="protein sequence ID" value="SEM59020.1"/>
    <property type="molecule type" value="Genomic_DNA"/>
</dbReference>
<accession>A0A1H7ZKU8</accession>
<sequence length="54" mass="6036">MLKICRKHAVRKAPEVIAAKNSTKNIRKKITTKSKKLPRVMTTAVRIVPPATVL</sequence>
<evidence type="ECO:0000313" key="1">
    <source>
        <dbReference type="EMBL" id="SEM59020.1"/>
    </source>
</evidence>
<protein>
    <submittedName>
        <fullName evidence="1">Uncharacterized protein</fullName>
    </submittedName>
</protein>
<keyword evidence="2" id="KW-1185">Reference proteome</keyword>
<dbReference type="STRING" id="295069.SAMN05421856_104352"/>